<dbReference type="HOGENOM" id="CLU_042088_3_4_11"/>
<dbReference type="InterPro" id="IPR036291">
    <property type="entry name" value="NAD(P)-bd_dom_sf"/>
</dbReference>
<evidence type="ECO:0000313" key="1">
    <source>
        <dbReference type="EMBL" id="AJK69578.1"/>
    </source>
</evidence>
<dbReference type="KEGG" id="cmq:B840_09950"/>
<evidence type="ECO:0000313" key="2">
    <source>
        <dbReference type="Proteomes" id="UP000031928"/>
    </source>
</evidence>
<proteinExistence type="predicted"/>
<dbReference type="STRING" id="1224162.B840_09950"/>
<dbReference type="AlphaFoldDB" id="A0A0B6TNS0"/>
<gene>
    <name evidence="1" type="primary">ocd2</name>
    <name evidence="1" type="ORF">B840_09950</name>
</gene>
<dbReference type="InterPro" id="IPR023401">
    <property type="entry name" value="ODC_N"/>
</dbReference>
<dbReference type="PIRSF" id="PIRSF001439">
    <property type="entry name" value="CryM"/>
    <property type="match status" value="1"/>
</dbReference>
<dbReference type="GO" id="GO:0005737">
    <property type="term" value="C:cytoplasm"/>
    <property type="evidence" value="ECO:0007669"/>
    <property type="project" value="TreeGrafter"/>
</dbReference>
<dbReference type="Gene3D" id="3.40.50.720">
    <property type="entry name" value="NAD(P)-binding Rossmann-like Domain"/>
    <property type="match status" value="1"/>
</dbReference>
<dbReference type="EMBL" id="CP007790">
    <property type="protein sequence ID" value="AJK69578.1"/>
    <property type="molecule type" value="Genomic_DNA"/>
</dbReference>
<organism evidence="1 2">
    <name type="scientific">Corynebacterium marinum DSM 44953</name>
    <dbReference type="NCBI Taxonomy" id="1224162"/>
    <lineage>
        <taxon>Bacteria</taxon>
        <taxon>Bacillati</taxon>
        <taxon>Actinomycetota</taxon>
        <taxon>Actinomycetes</taxon>
        <taxon>Mycobacteriales</taxon>
        <taxon>Corynebacteriaceae</taxon>
        <taxon>Corynebacterium</taxon>
    </lineage>
</organism>
<keyword evidence="2" id="KW-1185">Reference proteome</keyword>
<dbReference type="NCBIfam" id="NF004848">
    <property type="entry name" value="PRK06199.1"/>
    <property type="match status" value="1"/>
</dbReference>
<dbReference type="Gene3D" id="3.30.1780.10">
    <property type="entry name" value="ornithine cyclodeaminase, domain 1"/>
    <property type="match status" value="1"/>
</dbReference>
<dbReference type="PANTHER" id="PTHR13812:SF19">
    <property type="entry name" value="KETIMINE REDUCTASE MU-CRYSTALLIN"/>
    <property type="match status" value="1"/>
</dbReference>
<dbReference type="OrthoDB" id="9801817at2"/>
<dbReference type="Pfam" id="PF02423">
    <property type="entry name" value="OCD_Mu_crystall"/>
    <property type="match status" value="1"/>
</dbReference>
<keyword evidence="1" id="KW-0456">Lyase</keyword>
<accession>A0A0B6TNS0</accession>
<dbReference type="SUPFAM" id="SSF51735">
    <property type="entry name" value="NAD(P)-binding Rossmann-fold domains"/>
    <property type="match status" value="1"/>
</dbReference>
<dbReference type="GO" id="GO:0008473">
    <property type="term" value="F:ornithine cyclodeaminase activity"/>
    <property type="evidence" value="ECO:0007669"/>
    <property type="project" value="UniProtKB-EC"/>
</dbReference>
<reference evidence="1 2" key="1">
    <citation type="submission" date="2014-05" db="EMBL/GenBank/DDBJ databases">
        <title>Complete genome sequence of Corynebacterium marinum DSM 44953.</title>
        <authorList>
            <person name="Schaffert L."/>
            <person name="Albersmeier A."/>
            <person name="Kalinowski J."/>
            <person name="Ruckert C."/>
        </authorList>
    </citation>
    <scope>NUCLEOTIDE SEQUENCE [LARGE SCALE GENOMIC DNA]</scope>
    <source>
        <strain evidence="1 2">DSM 44953</strain>
    </source>
</reference>
<dbReference type="EC" id="4.3.1.12" evidence="1"/>
<dbReference type="InterPro" id="IPR003462">
    <property type="entry name" value="ODC_Mu_crystall"/>
</dbReference>
<sequence length="385" mass="41507">MTTTAPDTAITYLHLSEPEMIAAGVTDSARCVDVMEETLILLAQGDYRMAGQSANSHGSQINFPADPVHAGMPADGPDRRFMAMPAYLGGRFNATGVKWYGSNVDNRATGLPRSIHLFILNDTVTGAPKAIMSANLLSAYRTGAVPGVGVKHLALIDATTVGIIGPGVMSRTCFDSAIFQRPGIRHVKIKGRSAASTERAAGWLRAKYPQLESVEVVDSEQAAIEGSDILIAGTSTSPEGPAGFPYFKREWLKPGALVLAPAAARFDDRFLTSEEANLVIDYDGLYAEWFHENGPGVAYEDLFGIPGNRWWDMKEEGQIPAEKLVNIGDIAAGRLPGRTSDDQIFLYSVGGMPVEDVAWATEIYLNAMERGIGTELTLWDEPELA</sequence>
<dbReference type="Proteomes" id="UP000031928">
    <property type="component" value="Chromosome"/>
</dbReference>
<dbReference type="RefSeq" id="WP_042621992.1">
    <property type="nucleotide sequence ID" value="NZ_CP007790.1"/>
</dbReference>
<protein>
    <submittedName>
        <fullName evidence="1">Ornithine cyclodeaminase</fullName>
        <ecNumber evidence="1">4.3.1.12</ecNumber>
    </submittedName>
</protein>
<dbReference type="PANTHER" id="PTHR13812">
    <property type="entry name" value="KETIMINE REDUCTASE MU-CRYSTALLIN"/>
    <property type="match status" value="1"/>
</dbReference>
<name>A0A0B6TNS0_9CORY</name>